<reference evidence="3" key="1">
    <citation type="journal article" date="2020" name="Plant Biotechnol. J.">
        <title>The pomegranate (Punica granatum L.) draft genome dissects genetic divergence between soft- and hard-seeded cultivars.</title>
        <authorList>
            <person name="Luo X."/>
            <person name="Li H."/>
            <person name="Wu Z."/>
            <person name="Yao W."/>
            <person name="Zhao P."/>
            <person name="Cao D."/>
            <person name="Yu H."/>
            <person name="Li K."/>
            <person name="Poudel K."/>
            <person name="Zhao D."/>
            <person name="Zhang F."/>
            <person name="Xia X."/>
            <person name="Chen L."/>
            <person name="Wang Q."/>
            <person name="Jing D."/>
            <person name="Cao S."/>
        </authorList>
    </citation>
    <scope>NUCLEOTIDE SEQUENCE [LARGE SCALE GENOMIC DNA]</scope>
    <source>
        <strain evidence="3">cv. Tunisia</strain>
    </source>
</reference>
<sequence>MTIMEQVIGIPVISGSLLLTDSDSMQCQSTHHEDQFQRLGKDSMLKRMNKLRMKADFFSHSFRAQVRSNLKMSETVKRKLSMGAQFLQVGGREKVFKTLFNVSERERLLKASHCCLSTSAGNIAGFLFISIRNLAFCSHRSLKVCCPNGEAVKVHYKVLIPLSKIETANQCENVEKPLQKYMQIVTVDNFDFWFMGFLNYQKTWKYIQQALFLEQ</sequence>
<protein>
    <submittedName>
        <fullName evidence="4">GEM-like protein 4</fullName>
    </submittedName>
</protein>
<keyword evidence="3" id="KW-1185">Reference proteome</keyword>
<dbReference type="AlphaFoldDB" id="A0A6P8CFS9"/>
<evidence type="ECO:0000259" key="2">
    <source>
        <dbReference type="SMART" id="SM00568"/>
    </source>
</evidence>
<dbReference type="SMART" id="SM00568">
    <property type="entry name" value="GRAM"/>
    <property type="match status" value="1"/>
</dbReference>
<feature type="domain" description="GRAM" evidence="2">
    <location>
        <begin position="94"/>
        <end position="172"/>
    </location>
</feature>
<name>A0A6P8CFS9_PUNGR</name>
<proteinExistence type="inferred from homology"/>
<dbReference type="Pfam" id="PF02893">
    <property type="entry name" value="GRAM"/>
    <property type="match status" value="1"/>
</dbReference>
<dbReference type="InterPro" id="IPR004182">
    <property type="entry name" value="GRAM"/>
</dbReference>
<dbReference type="RefSeq" id="XP_031382902.1">
    <property type="nucleotide sequence ID" value="XM_031527042.1"/>
</dbReference>
<organism evidence="3 4">
    <name type="scientific">Punica granatum</name>
    <name type="common">Pomegranate</name>
    <dbReference type="NCBI Taxonomy" id="22663"/>
    <lineage>
        <taxon>Eukaryota</taxon>
        <taxon>Viridiplantae</taxon>
        <taxon>Streptophyta</taxon>
        <taxon>Embryophyta</taxon>
        <taxon>Tracheophyta</taxon>
        <taxon>Spermatophyta</taxon>
        <taxon>Magnoliopsida</taxon>
        <taxon>eudicotyledons</taxon>
        <taxon>Gunneridae</taxon>
        <taxon>Pentapetalae</taxon>
        <taxon>rosids</taxon>
        <taxon>malvids</taxon>
        <taxon>Myrtales</taxon>
        <taxon>Lythraceae</taxon>
        <taxon>Punica</taxon>
    </lineage>
</organism>
<accession>A0A6P8CFS9</accession>
<dbReference type="InterPro" id="IPR011993">
    <property type="entry name" value="PH-like_dom_sf"/>
</dbReference>
<gene>
    <name evidence="4" type="primary">LOC116197038</name>
</gene>
<reference evidence="4" key="2">
    <citation type="submission" date="2025-08" db="UniProtKB">
        <authorList>
            <consortium name="RefSeq"/>
        </authorList>
    </citation>
    <scope>IDENTIFICATION</scope>
    <source>
        <tissue evidence="4">Leaf</tissue>
    </source>
</reference>
<evidence type="ECO:0000313" key="3">
    <source>
        <dbReference type="Proteomes" id="UP000515151"/>
    </source>
</evidence>
<evidence type="ECO:0000313" key="4">
    <source>
        <dbReference type="RefSeq" id="XP_031382902.1"/>
    </source>
</evidence>
<dbReference type="OrthoDB" id="1736712at2759"/>
<dbReference type="PANTHER" id="PTHR31969">
    <property type="entry name" value="GEM-LIKE PROTEIN 2"/>
    <property type="match status" value="1"/>
</dbReference>
<dbReference type="Proteomes" id="UP000515151">
    <property type="component" value="Chromosome 2"/>
</dbReference>
<comment type="similarity">
    <text evidence="1">Belongs to the GEM family.</text>
</comment>
<evidence type="ECO:0000256" key="1">
    <source>
        <dbReference type="ARBA" id="ARBA00009414"/>
    </source>
</evidence>
<dbReference type="InterPro" id="IPR037848">
    <property type="entry name" value="GEM-like"/>
</dbReference>
<dbReference type="GeneID" id="116197038"/>
<dbReference type="Gene3D" id="2.30.29.30">
    <property type="entry name" value="Pleckstrin-homology domain (PH domain)/Phosphotyrosine-binding domain (PTB)"/>
    <property type="match status" value="1"/>
</dbReference>